<protein>
    <submittedName>
        <fullName evidence="1">Uncharacterized protein</fullName>
    </submittedName>
</protein>
<accession>A0A0A9HFK2</accession>
<sequence length="18" mass="2134">MFDLCVPDKELWSLPKIV</sequence>
<dbReference type="AlphaFoldDB" id="A0A0A9HFK2"/>
<name>A0A0A9HFK2_ARUDO</name>
<reference evidence="1" key="1">
    <citation type="submission" date="2014-09" db="EMBL/GenBank/DDBJ databases">
        <authorList>
            <person name="Magalhaes I.L.F."/>
            <person name="Oliveira U."/>
            <person name="Santos F.R."/>
            <person name="Vidigal T.H.D.A."/>
            <person name="Brescovit A.D."/>
            <person name="Santos A.J."/>
        </authorList>
    </citation>
    <scope>NUCLEOTIDE SEQUENCE</scope>
    <source>
        <tissue evidence="1">Shoot tissue taken approximately 20 cm above the soil surface</tissue>
    </source>
</reference>
<dbReference type="EMBL" id="GBRH01161926">
    <property type="protein sequence ID" value="JAE35970.1"/>
    <property type="molecule type" value="Transcribed_RNA"/>
</dbReference>
<organism evidence="1">
    <name type="scientific">Arundo donax</name>
    <name type="common">Giant reed</name>
    <name type="synonym">Donax arundinaceus</name>
    <dbReference type="NCBI Taxonomy" id="35708"/>
    <lineage>
        <taxon>Eukaryota</taxon>
        <taxon>Viridiplantae</taxon>
        <taxon>Streptophyta</taxon>
        <taxon>Embryophyta</taxon>
        <taxon>Tracheophyta</taxon>
        <taxon>Spermatophyta</taxon>
        <taxon>Magnoliopsida</taxon>
        <taxon>Liliopsida</taxon>
        <taxon>Poales</taxon>
        <taxon>Poaceae</taxon>
        <taxon>PACMAD clade</taxon>
        <taxon>Arundinoideae</taxon>
        <taxon>Arundineae</taxon>
        <taxon>Arundo</taxon>
    </lineage>
</organism>
<evidence type="ECO:0000313" key="1">
    <source>
        <dbReference type="EMBL" id="JAE35970.1"/>
    </source>
</evidence>
<proteinExistence type="predicted"/>
<reference evidence="1" key="2">
    <citation type="journal article" date="2015" name="Data Brief">
        <title>Shoot transcriptome of the giant reed, Arundo donax.</title>
        <authorList>
            <person name="Barrero R.A."/>
            <person name="Guerrero F.D."/>
            <person name="Moolhuijzen P."/>
            <person name="Goolsby J.A."/>
            <person name="Tidwell J."/>
            <person name="Bellgard S.E."/>
            <person name="Bellgard M.I."/>
        </authorList>
    </citation>
    <scope>NUCLEOTIDE SEQUENCE</scope>
    <source>
        <tissue evidence="1">Shoot tissue taken approximately 20 cm above the soil surface</tissue>
    </source>
</reference>